<accession>A0ABW4F3T1</accession>
<dbReference type="PANTHER" id="PTHR43528">
    <property type="entry name" value="ALPHA-KETOGLUTARATE PERMEASE"/>
    <property type="match status" value="1"/>
</dbReference>
<dbReference type="Pfam" id="PF07690">
    <property type="entry name" value="MFS_1"/>
    <property type="match status" value="1"/>
</dbReference>
<keyword evidence="5 9" id="KW-0812">Transmembrane</keyword>
<evidence type="ECO:0000256" key="2">
    <source>
        <dbReference type="ARBA" id="ARBA00008240"/>
    </source>
</evidence>
<feature type="transmembrane region" description="Helical" evidence="9">
    <location>
        <begin position="59"/>
        <end position="80"/>
    </location>
</feature>
<dbReference type="InterPro" id="IPR036259">
    <property type="entry name" value="MFS_trans_sf"/>
</dbReference>
<comment type="caution">
    <text evidence="11">The sequence shown here is derived from an EMBL/GenBank/DDBJ whole genome shotgun (WGS) entry which is preliminary data.</text>
</comment>
<dbReference type="Proteomes" id="UP001597114">
    <property type="component" value="Unassembled WGS sequence"/>
</dbReference>
<evidence type="ECO:0000256" key="3">
    <source>
        <dbReference type="ARBA" id="ARBA00022448"/>
    </source>
</evidence>
<sequence>MVSEKSAQRPPDRLAMLTAIGIGNAIEWYDWNIYAIFSVFFAARFFTSGDASSELLSTLAVFAVGFVARPFGGLLFGWLADRTGRQPAMTLTVVTAAAGSLIIGGTPSAATIGIAAPIVLLVARLLQGLAQGGELPAAQTYLAEVAPPARRGLWSSLIYFSGSLGTLLGTALGGLLTAVLSADDMRSFGWRIPFLLGGVLGLFGAVMRRRMTETAVFRRNRASAPSISLRRQFAGNPKAVLRVIGFTAGGTVVYYAWAVATAPVAIQQRGTDPAGALWAASGATALYIVVLPFWGALSDRVGRKPILLGSAVLSAVLFFPLQALIQGRTWQLFVAMGIALLLVAGASAIGPAYFAELFPTGIRAVGLGVPYSLTVALFGGTAPYLETYLEQHHNGAAFSGWVIALLAISVITIALTPETRDRDLTVDESVGRGARAECMRG</sequence>
<dbReference type="Gene3D" id="1.20.1250.20">
    <property type="entry name" value="MFS general substrate transporter like domains"/>
    <property type="match status" value="2"/>
</dbReference>
<dbReference type="PANTHER" id="PTHR43528:SF1">
    <property type="entry name" value="ALPHA-KETOGLUTARATE PERMEASE"/>
    <property type="match status" value="1"/>
</dbReference>
<organism evidence="11 12">
    <name type="scientific">Pseudonocardia yunnanensis</name>
    <dbReference type="NCBI Taxonomy" id="58107"/>
    <lineage>
        <taxon>Bacteria</taxon>
        <taxon>Bacillati</taxon>
        <taxon>Actinomycetota</taxon>
        <taxon>Actinomycetes</taxon>
        <taxon>Pseudonocardiales</taxon>
        <taxon>Pseudonocardiaceae</taxon>
        <taxon>Pseudonocardia</taxon>
    </lineage>
</organism>
<name>A0ABW4F3T1_9PSEU</name>
<dbReference type="PROSITE" id="PS00217">
    <property type="entry name" value="SUGAR_TRANSPORT_2"/>
    <property type="match status" value="1"/>
</dbReference>
<keyword evidence="6" id="KW-0769">Symport</keyword>
<feature type="transmembrane region" description="Helical" evidence="9">
    <location>
        <begin position="306"/>
        <end position="325"/>
    </location>
</feature>
<evidence type="ECO:0000256" key="6">
    <source>
        <dbReference type="ARBA" id="ARBA00022847"/>
    </source>
</evidence>
<evidence type="ECO:0000256" key="5">
    <source>
        <dbReference type="ARBA" id="ARBA00022692"/>
    </source>
</evidence>
<feature type="transmembrane region" description="Helical" evidence="9">
    <location>
        <begin position="277"/>
        <end position="294"/>
    </location>
</feature>
<feature type="transmembrane region" description="Helical" evidence="9">
    <location>
        <begin position="331"/>
        <end position="353"/>
    </location>
</feature>
<keyword evidence="4" id="KW-1003">Cell membrane</keyword>
<evidence type="ECO:0000313" key="11">
    <source>
        <dbReference type="EMBL" id="MFD1522346.1"/>
    </source>
</evidence>
<keyword evidence="8 9" id="KW-0472">Membrane</keyword>
<feature type="transmembrane region" description="Helical" evidence="9">
    <location>
        <begin position="397"/>
        <end position="415"/>
    </location>
</feature>
<evidence type="ECO:0000256" key="4">
    <source>
        <dbReference type="ARBA" id="ARBA00022475"/>
    </source>
</evidence>
<comment type="subcellular location">
    <subcellularLocation>
        <location evidence="1">Cell membrane</location>
        <topology evidence="1">Multi-pass membrane protein</topology>
    </subcellularLocation>
</comment>
<feature type="transmembrane region" description="Helical" evidence="9">
    <location>
        <begin position="365"/>
        <end position="385"/>
    </location>
</feature>
<feature type="transmembrane region" description="Helical" evidence="9">
    <location>
        <begin position="239"/>
        <end position="257"/>
    </location>
</feature>
<feature type="transmembrane region" description="Helical" evidence="9">
    <location>
        <begin position="188"/>
        <end position="207"/>
    </location>
</feature>
<dbReference type="SUPFAM" id="SSF103473">
    <property type="entry name" value="MFS general substrate transporter"/>
    <property type="match status" value="1"/>
</dbReference>
<evidence type="ECO:0000259" key="10">
    <source>
        <dbReference type="PROSITE" id="PS50850"/>
    </source>
</evidence>
<comment type="similarity">
    <text evidence="2">Belongs to the major facilitator superfamily. Metabolite:H+ Symporter (MHS) family (TC 2.A.1.6) family.</text>
</comment>
<dbReference type="InterPro" id="IPR005829">
    <property type="entry name" value="Sugar_transporter_CS"/>
</dbReference>
<keyword evidence="3" id="KW-0813">Transport</keyword>
<keyword evidence="7 9" id="KW-1133">Transmembrane helix</keyword>
<feature type="domain" description="Major facilitator superfamily (MFS) profile" evidence="10">
    <location>
        <begin position="16"/>
        <end position="420"/>
    </location>
</feature>
<dbReference type="PROSITE" id="PS50850">
    <property type="entry name" value="MFS"/>
    <property type="match status" value="1"/>
</dbReference>
<feature type="transmembrane region" description="Helical" evidence="9">
    <location>
        <begin position="31"/>
        <end position="47"/>
    </location>
</feature>
<proteinExistence type="inferred from homology"/>
<dbReference type="InterPro" id="IPR051084">
    <property type="entry name" value="H+-coupled_symporters"/>
</dbReference>
<evidence type="ECO:0000256" key="8">
    <source>
        <dbReference type="ARBA" id="ARBA00023136"/>
    </source>
</evidence>
<dbReference type="InterPro" id="IPR020846">
    <property type="entry name" value="MFS_dom"/>
</dbReference>
<evidence type="ECO:0000256" key="1">
    <source>
        <dbReference type="ARBA" id="ARBA00004651"/>
    </source>
</evidence>
<dbReference type="InterPro" id="IPR011701">
    <property type="entry name" value="MFS"/>
</dbReference>
<dbReference type="InterPro" id="IPR005828">
    <property type="entry name" value="MFS_sugar_transport-like"/>
</dbReference>
<dbReference type="RefSeq" id="WP_344723710.1">
    <property type="nucleotide sequence ID" value="NZ_BAAAUS010000023.1"/>
</dbReference>
<dbReference type="EMBL" id="JBHUCO010000045">
    <property type="protein sequence ID" value="MFD1522346.1"/>
    <property type="molecule type" value="Genomic_DNA"/>
</dbReference>
<evidence type="ECO:0000256" key="7">
    <source>
        <dbReference type="ARBA" id="ARBA00022989"/>
    </source>
</evidence>
<dbReference type="Pfam" id="PF00083">
    <property type="entry name" value="Sugar_tr"/>
    <property type="match status" value="1"/>
</dbReference>
<evidence type="ECO:0000313" key="12">
    <source>
        <dbReference type="Proteomes" id="UP001597114"/>
    </source>
</evidence>
<evidence type="ECO:0000256" key="9">
    <source>
        <dbReference type="SAM" id="Phobius"/>
    </source>
</evidence>
<keyword evidence="12" id="KW-1185">Reference proteome</keyword>
<protein>
    <submittedName>
        <fullName evidence="11">MFS transporter</fullName>
    </submittedName>
</protein>
<gene>
    <name evidence="11" type="ORF">ACFSJD_32950</name>
</gene>
<feature type="transmembrane region" description="Helical" evidence="9">
    <location>
        <begin position="157"/>
        <end position="182"/>
    </location>
</feature>
<reference evidence="12" key="1">
    <citation type="journal article" date="2019" name="Int. J. Syst. Evol. Microbiol.">
        <title>The Global Catalogue of Microorganisms (GCM) 10K type strain sequencing project: providing services to taxonomists for standard genome sequencing and annotation.</title>
        <authorList>
            <consortium name="The Broad Institute Genomics Platform"/>
            <consortium name="The Broad Institute Genome Sequencing Center for Infectious Disease"/>
            <person name="Wu L."/>
            <person name="Ma J."/>
        </authorList>
    </citation>
    <scope>NUCLEOTIDE SEQUENCE [LARGE SCALE GENOMIC DNA]</scope>
    <source>
        <strain evidence="12">CCM 7043</strain>
    </source>
</reference>